<protein>
    <submittedName>
        <fullName evidence="2">Putative membrane protein</fullName>
    </submittedName>
</protein>
<dbReference type="RefSeq" id="WP_003810850.1">
    <property type="nucleotide sequence ID" value="NC_019382.1"/>
</dbReference>
<dbReference type="KEGG" id="bbh:BN112_0902"/>
<organism evidence="2 3">
    <name type="scientific">Bordetella bronchiseptica 253</name>
    <dbReference type="NCBI Taxonomy" id="568707"/>
    <lineage>
        <taxon>Bacteria</taxon>
        <taxon>Pseudomonadati</taxon>
        <taxon>Pseudomonadota</taxon>
        <taxon>Betaproteobacteria</taxon>
        <taxon>Burkholderiales</taxon>
        <taxon>Alcaligenaceae</taxon>
        <taxon>Bordetella</taxon>
    </lineage>
</organism>
<proteinExistence type="predicted"/>
<dbReference type="AlphaFoldDB" id="A0A0C6P0I2"/>
<reference evidence="2 3" key="1">
    <citation type="journal article" date="2012" name="BMC Genomics">
        <title>Comparative genomics of the classical Bordetella subspecies: the evolution and exchange of virulence-associated diversity amongst closely related pathogens.</title>
        <authorList>
            <person name="Park J."/>
            <person name="Zhang Y."/>
            <person name="Buboltz A.M."/>
            <person name="Zhang X."/>
            <person name="Schuster S.C."/>
            <person name="Ahuja U."/>
            <person name="Liu M."/>
            <person name="Miller J.F."/>
            <person name="Sebaihia M."/>
            <person name="Bentley S.D."/>
            <person name="Parkhill J."/>
            <person name="Harvill E.T."/>
        </authorList>
    </citation>
    <scope>NUCLEOTIDE SEQUENCE [LARGE SCALE GENOMIC DNA]</scope>
    <source>
        <strain evidence="2 3">253</strain>
    </source>
</reference>
<dbReference type="HOGENOM" id="CLU_200178_0_0_4"/>
<name>A0A0C6P0I2_BORBO</name>
<feature type="transmembrane region" description="Helical" evidence="1">
    <location>
        <begin position="37"/>
        <end position="55"/>
    </location>
</feature>
<dbReference type="OrthoDB" id="8659549at2"/>
<accession>A0A0C6P0I2</accession>
<feature type="transmembrane region" description="Helical" evidence="1">
    <location>
        <begin position="7"/>
        <end position="31"/>
    </location>
</feature>
<evidence type="ECO:0000256" key="1">
    <source>
        <dbReference type="SAM" id="Phobius"/>
    </source>
</evidence>
<dbReference type="EMBL" id="HE965806">
    <property type="protein sequence ID" value="CCJ52820.1"/>
    <property type="molecule type" value="Genomic_DNA"/>
</dbReference>
<gene>
    <name evidence="2" type="ORF">BN112_0902</name>
</gene>
<evidence type="ECO:0000313" key="3">
    <source>
        <dbReference type="Proteomes" id="UP000007564"/>
    </source>
</evidence>
<dbReference type="Proteomes" id="UP000007564">
    <property type="component" value="Chromosome"/>
</dbReference>
<evidence type="ECO:0000313" key="2">
    <source>
        <dbReference type="EMBL" id="CCJ52820.1"/>
    </source>
</evidence>
<dbReference type="GeneID" id="69600852"/>
<keyword evidence="1" id="KW-0472">Membrane</keyword>
<keyword evidence="1" id="KW-0812">Transmembrane</keyword>
<sequence>MTPRQHFYFVWGMPIVLGALSVFGLLAALLGTGVWHWASWLALAWLLVVIARFWIVPRERRPAPGPRRGG</sequence>
<keyword evidence="1" id="KW-1133">Transmembrane helix</keyword>